<dbReference type="STRING" id="452637.Oter_1109"/>
<dbReference type="OrthoDB" id="9793552at2"/>
<keyword evidence="4" id="KW-1185">Reference proteome</keyword>
<reference evidence="3 4" key="1">
    <citation type="journal article" date="2011" name="J. Bacteriol.">
        <title>Genome sequence of the verrucomicrobium Opitutus terrae PB90-1, an abundant inhabitant of rice paddy soil ecosystems.</title>
        <authorList>
            <person name="van Passel M.W."/>
            <person name="Kant R."/>
            <person name="Palva A."/>
            <person name="Copeland A."/>
            <person name="Lucas S."/>
            <person name="Lapidus A."/>
            <person name="Glavina del Rio T."/>
            <person name="Pitluck S."/>
            <person name="Goltsman E."/>
            <person name="Clum A."/>
            <person name="Sun H."/>
            <person name="Schmutz J."/>
            <person name="Larimer F.W."/>
            <person name="Land M.L."/>
            <person name="Hauser L."/>
            <person name="Kyrpides N."/>
            <person name="Mikhailova N."/>
            <person name="Richardson P.P."/>
            <person name="Janssen P.H."/>
            <person name="de Vos W.M."/>
            <person name="Smidt H."/>
        </authorList>
    </citation>
    <scope>NUCLEOTIDE SEQUENCE [LARGE SCALE GENOMIC DNA]</scope>
    <source>
        <strain evidence="4">DSM 11246 / JCM 15787 / PB90-1</strain>
    </source>
</reference>
<dbReference type="InterPro" id="IPR005031">
    <property type="entry name" value="COQ10_START"/>
</dbReference>
<gene>
    <name evidence="3" type="ordered locus">Oter_1109</name>
</gene>
<name>B1ZNG3_OPITP</name>
<feature type="domain" description="Coenzyme Q-binding protein COQ10 START" evidence="2">
    <location>
        <begin position="16"/>
        <end position="135"/>
    </location>
</feature>
<dbReference type="KEGG" id="ote:Oter_1109"/>
<sequence length="155" mass="18189">MTIHSLQTEFWLPEKRAQVFAFFGDALNLEVITPPWLRFNVLTPAPIEMRPGTTIAYRLRLHGLPLRWLTEITHWEPPVRFVDEQRRGPYRFWVHTHTFREQGGGTLCRDQVDYAVPGGAWVDRLFVRPQLESIFAYRERALKIRFPQTSATAGR</sequence>
<dbReference type="SUPFAM" id="SSF55961">
    <property type="entry name" value="Bet v1-like"/>
    <property type="match status" value="1"/>
</dbReference>
<evidence type="ECO:0000313" key="4">
    <source>
        <dbReference type="Proteomes" id="UP000007013"/>
    </source>
</evidence>
<organism evidence="3 4">
    <name type="scientific">Opitutus terrae (strain DSM 11246 / JCM 15787 / PB90-1)</name>
    <dbReference type="NCBI Taxonomy" id="452637"/>
    <lineage>
        <taxon>Bacteria</taxon>
        <taxon>Pseudomonadati</taxon>
        <taxon>Verrucomicrobiota</taxon>
        <taxon>Opitutia</taxon>
        <taxon>Opitutales</taxon>
        <taxon>Opitutaceae</taxon>
        <taxon>Opitutus</taxon>
    </lineage>
</organism>
<evidence type="ECO:0000313" key="3">
    <source>
        <dbReference type="EMBL" id="ACB74397.1"/>
    </source>
</evidence>
<evidence type="ECO:0000259" key="2">
    <source>
        <dbReference type="Pfam" id="PF03364"/>
    </source>
</evidence>
<dbReference type="RefSeq" id="WP_012373935.1">
    <property type="nucleotide sequence ID" value="NC_010571.1"/>
</dbReference>
<comment type="similarity">
    <text evidence="1">Belongs to the ribosome association toxin RatA family.</text>
</comment>
<evidence type="ECO:0000256" key="1">
    <source>
        <dbReference type="ARBA" id="ARBA00008918"/>
    </source>
</evidence>
<dbReference type="CDD" id="cd07820">
    <property type="entry name" value="SRPBCC_3"/>
    <property type="match status" value="1"/>
</dbReference>
<accession>B1ZNG3</accession>
<dbReference type="Gene3D" id="3.30.530.20">
    <property type="match status" value="1"/>
</dbReference>
<dbReference type="InterPro" id="IPR023393">
    <property type="entry name" value="START-like_dom_sf"/>
</dbReference>
<proteinExistence type="inferred from homology"/>
<dbReference type="eggNOG" id="COG4276">
    <property type="taxonomic scope" value="Bacteria"/>
</dbReference>
<dbReference type="Proteomes" id="UP000007013">
    <property type="component" value="Chromosome"/>
</dbReference>
<dbReference type="EMBL" id="CP001032">
    <property type="protein sequence ID" value="ACB74397.1"/>
    <property type="molecule type" value="Genomic_DNA"/>
</dbReference>
<dbReference type="AlphaFoldDB" id="B1ZNG3"/>
<dbReference type="HOGENOM" id="CLU_112936_1_0_0"/>
<protein>
    <submittedName>
        <fullName evidence="3">Cyclase/dehydrase</fullName>
    </submittedName>
</protein>
<dbReference type="Pfam" id="PF03364">
    <property type="entry name" value="Polyketide_cyc"/>
    <property type="match status" value="1"/>
</dbReference>